<evidence type="ECO:0000313" key="1">
    <source>
        <dbReference type="EMBL" id="KAJ8445931.1"/>
    </source>
</evidence>
<reference evidence="1" key="1">
    <citation type="submission" date="2022-04" db="EMBL/GenBank/DDBJ databases">
        <title>Carnegiea gigantea Genome sequencing and assembly v2.</title>
        <authorList>
            <person name="Copetti D."/>
            <person name="Sanderson M.J."/>
            <person name="Burquez A."/>
            <person name="Wojciechowski M.F."/>
        </authorList>
    </citation>
    <scope>NUCLEOTIDE SEQUENCE</scope>
    <source>
        <strain evidence="1">SGP5-SGP5p</strain>
        <tissue evidence="1">Aerial part</tissue>
    </source>
</reference>
<accession>A0A9Q1KK60</accession>
<comment type="caution">
    <text evidence="1">The sequence shown here is derived from an EMBL/GenBank/DDBJ whole genome shotgun (WGS) entry which is preliminary data.</text>
</comment>
<protein>
    <submittedName>
        <fullName evidence="1">Uncharacterized protein</fullName>
    </submittedName>
</protein>
<keyword evidence="2" id="KW-1185">Reference proteome</keyword>
<organism evidence="1 2">
    <name type="scientific">Carnegiea gigantea</name>
    <dbReference type="NCBI Taxonomy" id="171969"/>
    <lineage>
        <taxon>Eukaryota</taxon>
        <taxon>Viridiplantae</taxon>
        <taxon>Streptophyta</taxon>
        <taxon>Embryophyta</taxon>
        <taxon>Tracheophyta</taxon>
        <taxon>Spermatophyta</taxon>
        <taxon>Magnoliopsida</taxon>
        <taxon>eudicotyledons</taxon>
        <taxon>Gunneridae</taxon>
        <taxon>Pentapetalae</taxon>
        <taxon>Caryophyllales</taxon>
        <taxon>Cactineae</taxon>
        <taxon>Cactaceae</taxon>
        <taxon>Cactoideae</taxon>
        <taxon>Echinocereeae</taxon>
        <taxon>Carnegiea</taxon>
    </lineage>
</organism>
<evidence type="ECO:0000313" key="2">
    <source>
        <dbReference type="Proteomes" id="UP001153076"/>
    </source>
</evidence>
<sequence length="405" mass="47370">MNHMGISDRRKPKHIVGVNEFLEPTFDGKEGGIEMRCPYDMLRNYNPWIHLIECEDHIHSSDDAIEEESSYRAESFVASTLNHFIRYKGYVINGFRHQRNRKTKNSGLVVQEEIENGKKDFKFDVYNEVRGVKRDKYGALLVNDINDENNEDEVSEDDENDLSDRESYIDSLDRDLQEDEFNNDSGIHSSTQLIVSQTQAQPSLEGDTYQNDVHAHLTDRQKWKAEQALQNGLNVYPLNFFYMELSGMGQIPLDMQCVIGKNANRFIDECSRWMKKFCPARCKTINNRPPKVHKDKWDLLVNHWIRSSRYPVITLLLKFYIGADVKNRANSLRQKIKPTNNAKSTAKIYHDEYLVVRFNCVLYFIDKCNLKTLLNILGKMLHRILHKMLPNKLIKFLHMLNYGRG</sequence>
<dbReference type="OrthoDB" id="1932595at2759"/>
<name>A0A9Q1KK60_9CARY</name>
<proteinExistence type="predicted"/>
<gene>
    <name evidence="1" type="ORF">Cgig2_009860</name>
</gene>
<dbReference type="EMBL" id="JAKOGI010000068">
    <property type="protein sequence ID" value="KAJ8445931.1"/>
    <property type="molecule type" value="Genomic_DNA"/>
</dbReference>
<dbReference type="AlphaFoldDB" id="A0A9Q1KK60"/>
<dbReference type="Proteomes" id="UP001153076">
    <property type="component" value="Unassembled WGS sequence"/>
</dbReference>